<dbReference type="AlphaFoldDB" id="A0A078AQG5"/>
<keyword evidence="1" id="KW-0175">Coiled coil</keyword>
<proteinExistence type="predicted"/>
<keyword evidence="2" id="KW-0812">Transmembrane</keyword>
<evidence type="ECO:0000256" key="2">
    <source>
        <dbReference type="SAM" id="Phobius"/>
    </source>
</evidence>
<evidence type="ECO:0000256" key="1">
    <source>
        <dbReference type="SAM" id="Coils"/>
    </source>
</evidence>
<feature type="transmembrane region" description="Helical" evidence="2">
    <location>
        <begin position="6"/>
        <end position="28"/>
    </location>
</feature>
<evidence type="ECO:0000313" key="4">
    <source>
        <dbReference type="Proteomes" id="UP000039865"/>
    </source>
</evidence>
<keyword evidence="2" id="KW-1133">Transmembrane helix</keyword>
<evidence type="ECO:0000313" key="3">
    <source>
        <dbReference type="EMBL" id="CDW84675.1"/>
    </source>
</evidence>
<reference evidence="3 4" key="1">
    <citation type="submission" date="2014-06" db="EMBL/GenBank/DDBJ databases">
        <authorList>
            <person name="Swart Estienne"/>
        </authorList>
    </citation>
    <scope>NUCLEOTIDE SEQUENCE [LARGE SCALE GENOMIC DNA]</scope>
    <source>
        <strain evidence="3 4">130c</strain>
    </source>
</reference>
<keyword evidence="2" id="KW-0472">Membrane</keyword>
<feature type="coiled-coil region" evidence="1">
    <location>
        <begin position="144"/>
        <end position="171"/>
    </location>
</feature>
<gene>
    <name evidence="3" type="primary">Contig4682.g5004</name>
    <name evidence="3" type="ORF">STYLEM_13741</name>
</gene>
<feature type="transmembrane region" description="Helical" evidence="2">
    <location>
        <begin position="192"/>
        <end position="213"/>
    </location>
</feature>
<protein>
    <recommendedName>
        <fullName evidence="5">Transmembrane protein</fullName>
    </recommendedName>
</protein>
<sequence>MISIQLYLNVPGMVFSMIAGFVFVRSMIGLLQNRKKAIIIVGRIRQKTIKLCQINVDYAEKMISNLKNDKDMYADINVYNDYSSVKKLDTIEQYTDMDLNLPEILNSTMRMTMRKHQTTMSIRQDSAIADLNVSQMTLQEFQFFEEGQNKAMNQKLELKRHQSELEKQKKREIKKMIFKRIEKSFKQDRLSVWVKLVPASVVFSIFFIVMYLLELTVLDDTLFNLNLLKTFEEKESCLITLQQFTLDTIIENKTSPVIFINSNYDGLFQFCQDILVQSNLPRKKKNSQGYQISDILQQAENEGVCEIIDEFMQKQQKFQSFQKCDDILFGVLKKGMQQSYSQMLKVFRSININYHSSNKTQQTLQDLIADREFNSNSLTLRAYLRDLQVYISTRIHDRMDNFYESIALRNTIIFVIFVCLLIIIILLLLFKIVQFTKMEILYHRKIVKFIPITELERRSISNLLKTFDY</sequence>
<feature type="transmembrane region" description="Helical" evidence="2">
    <location>
        <begin position="411"/>
        <end position="430"/>
    </location>
</feature>
<keyword evidence="4" id="KW-1185">Reference proteome</keyword>
<evidence type="ECO:0008006" key="5">
    <source>
        <dbReference type="Google" id="ProtNLM"/>
    </source>
</evidence>
<name>A0A078AQG5_STYLE</name>
<dbReference type="EMBL" id="CCKQ01013053">
    <property type="protein sequence ID" value="CDW84675.1"/>
    <property type="molecule type" value="Genomic_DNA"/>
</dbReference>
<dbReference type="Proteomes" id="UP000039865">
    <property type="component" value="Unassembled WGS sequence"/>
</dbReference>
<dbReference type="InParanoid" id="A0A078AQG5"/>
<accession>A0A078AQG5</accession>
<organism evidence="3 4">
    <name type="scientific">Stylonychia lemnae</name>
    <name type="common">Ciliate</name>
    <dbReference type="NCBI Taxonomy" id="5949"/>
    <lineage>
        <taxon>Eukaryota</taxon>
        <taxon>Sar</taxon>
        <taxon>Alveolata</taxon>
        <taxon>Ciliophora</taxon>
        <taxon>Intramacronucleata</taxon>
        <taxon>Spirotrichea</taxon>
        <taxon>Stichotrichia</taxon>
        <taxon>Sporadotrichida</taxon>
        <taxon>Oxytrichidae</taxon>
        <taxon>Stylonychinae</taxon>
        <taxon>Stylonychia</taxon>
    </lineage>
</organism>